<name>A0A9W8HTH4_9FUNG</name>
<dbReference type="OrthoDB" id="5540442at2759"/>
<keyword evidence="2" id="KW-1185">Reference proteome</keyword>
<accession>A0A9W8HTH4</accession>
<protein>
    <submittedName>
        <fullName evidence="1">Uncharacterized protein</fullName>
    </submittedName>
</protein>
<dbReference type="AlphaFoldDB" id="A0A9W8HTH4"/>
<feature type="non-terminal residue" evidence="1">
    <location>
        <position position="254"/>
    </location>
</feature>
<dbReference type="EMBL" id="JANBUO010001540">
    <property type="protein sequence ID" value="KAJ2797813.1"/>
    <property type="molecule type" value="Genomic_DNA"/>
</dbReference>
<evidence type="ECO:0000313" key="1">
    <source>
        <dbReference type="EMBL" id="KAJ2797813.1"/>
    </source>
</evidence>
<gene>
    <name evidence="1" type="ORF">H4R20_005051</name>
</gene>
<sequence>MRAHCLVRRGTTAYSTRHITDGKTWQWTAAGGRLDDGDGRRYHMSTATSQRQERPSDLWWGKALSAADARRLVAEYYQRTGTGIESSAATEAGVATMRHAMPSSVMHRLDIRRDGDARQRRRQQGLRVQVLAALADLRHLIAACAATGDKQGRVYEQLERLNQLYVDSMCGQAEALQLQSAGSVTLDTRWLDGDCATVQVVMWGTSQRRTVMVVNNDTSPAFERALYGRRGGSGVAADPRRASWVDCLVADMAE</sequence>
<proteinExistence type="predicted"/>
<comment type="caution">
    <text evidence="1">The sequence shown here is derived from an EMBL/GenBank/DDBJ whole genome shotgun (WGS) entry which is preliminary data.</text>
</comment>
<evidence type="ECO:0000313" key="2">
    <source>
        <dbReference type="Proteomes" id="UP001140094"/>
    </source>
</evidence>
<dbReference type="Proteomes" id="UP001140094">
    <property type="component" value="Unassembled WGS sequence"/>
</dbReference>
<reference evidence="1" key="1">
    <citation type="submission" date="2022-07" db="EMBL/GenBank/DDBJ databases">
        <title>Phylogenomic reconstructions and comparative analyses of Kickxellomycotina fungi.</title>
        <authorList>
            <person name="Reynolds N.K."/>
            <person name="Stajich J.E."/>
            <person name="Barry K."/>
            <person name="Grigoriev I.V."/>
            <person name="Crous P."/>
            <person name="Smith M.E."/>
        </authorList>
    </citation>
    <scope>NUCLEOTIDE SEQUENCE</scope>
    <source>
        <strain evidence="1">NRRL 1565</strain>
    </source>
</reference>
<organism evidence="1 2">
    <name type="scientific">Coemansia guatemalensis</name>
    <dbReference type="NCBI Taxonomy" id="2761395"/>
    <lineage>
        <taxon>Eukaryota</taxon>
        <taxon>Fungi</taxon>
        <taxon>Fungi incertae sedis</taxon>
        <taxon>Zoopagomycota</taxon>
        <taxon>Kickxellomycotina</taxon>
        <taxon>Kickxellomycetes</taxon>
        <taxon>Kickxellales</taxon>
        <taxon>Kickxellaceae</taxon>
        <taxon>Coemansia</taxon>
    </lineage>
</organism>